<dbReference type="PROSITE" id="PS51716">
    <property type="entry name" value="G_IRG"/>
    <property type="match status" value="1"/>
</dbReference>
<keyword evidence="5" id="KW-0812">Transmembrane</keyword>
<keyword evidence="4" id="KW-0342">GTP-binding</keyword>
<dbReference type="InterPro" id="IPR051515">
    <property type="entry name" value="IRG"/>
</dbReference>
<dbReference type="InParanoid" id="L5KP44"/>
<organism evidence="7 8">
    <name type="scientific">Pteropus alecto</name>
    <name type="common">Black flying fox</name>
    <dbReference type="NCBI Taxonomy" id="9402"/>
    <lineage>
        <taxon>Eukaryota</taxon>
        <taxon>Metazoa</taxon>
        <taxon>Chordata</taxon>
        <taxon>Craniata</taxon>
        <taxon>Vertebrata</taxon>
        <taxon>Euteleostomi</taxon>
        <taxon>Mammalia</taxon>
        <taxon>Eutheria</taxon>
        <taxon>Laurasiatheria</taxon>
        <taxon>Chiroptera</taxon>
        <taxon>Yinpterochiroptera</taxon>
        <taxon>Pteropodoidea</taxon>
        <taxon>Pteropodidae</taxon>
        <taxon>Pteropodinae</taxon>
        <taxon>Pteropus</taxon>
    </lineage>
</organism>
<sequence>MASSIFQTGLSQSMTWELSKDIMALKKAFEAGNLPVAAAKLQATLRSLEDVRLDIGITGGTGSGKSTFVNAIRGLGDEEPNSACTGVVEMTVNPTPYPHPKYPNVIFWDLPGVDAHTFQADDYFQRVLLGRYDFIIFITSDSFTANHARLARGILRQGKRLYFIRSKVDVDLAASRSRRPSTFSEERVLSQIQADCWQRLAAEGLENPKVYLLSMFELGKYDFHLLEEAMVKEVDSHKRHALLVALPNISMPILEKKAASLQQHIWLVATVACGVNPTPVPGVQDVACDLYRLIRSLEGYRHSFGLDKASLVKLAEGTGQPLHQILAAVQGPKTKVTKALVTDLLGQASRDASAFTRELLGVPVLGALATCGISFATVYQMLRKSLDMAVKDAQSVLVQASLDTSDHKLPENSNQ</sequence>
<dbReference type="Pfam" id="PF05049">
    <property type="entry name" value="IIGP"/>
    <property type="match status" value="1"/>
</dbReference>
<dbReference type="FunCoup" id="L5KP44">
    <property type="interactions" value="1"/>
</dbReference>
<keyword evidence="2" id="KW-0547">Nucleotide-binding</keyword>
<evidence type="ECO:0000313" key="8">
    <source>
        <dbReference type="Proteomes" id="UP000010552"/>
    </source>
</evidence>
<dbReference type="SUPFAM" id="SSF52540">
    <property type="entry name" value="P-loop containing nucleoside triphosphate hydrolases"/>
    <property type="match status" value="1"/>
</dbReference>
<dbReference type="InterPro" id="IPR030385">
    <property type="entry name" value="G_IRG_dom"/>
</dbReference>
<dbReference type="GO" id="GO:0003924">
    <property type="term" value="F:GTPase activity"/>
    <property type="evidence" value="ECO:0007669"/>
    <property type="project" value="TreeGrafter"/>
</dbReference>
<dbReference type="Proteomes" id="UP000010552">
    <property type="component" value="Unassembled WGS sequence"/>
</dbReference>
<name>L5KP44_PTEAL</name>
<evidence type="ECO:0000256" key="5">
    <source>
        <dbReference type="SAM" id="Phobius"/>
    </source>
</evidence>
<comment type="similarity">
    <text evidence="1">Belongs to the TRAFAC class dynamin-like GTPase superfamily. IRG family.</text>
</comment>
<keyword evidence="8" id="KW-1185">Reference proteome</keyword>
<keyword evidence="3" id="KW-0378">Hydrolase</keyword>
<dbReference type="InterPro" id="IPR027417">
    <property type="entry name" value="P-loop_NTPase"/>
</dbReference>
<dbReference type="EMBL" id="KB030659">
    <property type="protein sequence ID" value="ELK12711.1"/>
    <property type="molecule type" value="Genomic_DNA"/>
</dbReference>
<evidence type="ECO:0000256" key="1">
    <source>
        <dbReference type="ARBA" id="ARBA00005429"/>
    </source>
</evidence>
<reference evidence="8" key="1">
    <citation type="journal article" date="2013" name="Science">
        <title>Comparative analysis of bat genomes provides insight into the evolution of flight and immunity.</title>
        <authorList>
            <person name="Zhang G."/>
            <person name="Cowled C."/>
            <person name="Shi Z."/>
            <person name="Huang Z."/>
            <person name="Bishop-Lilly K.A."/>
            <person name="Fang X."/>
            <person name="Wynne J.W."/>
            <person name="Xiong Z."/>
            <person name="Baker M.L."/>
            <person name="Zhao W."/>
            <person name="Tachedjian M."/>
            <person name="Zhu Y."/>
            <person name="Zhou P."/>
            <person name="Jiang X."/>
            <person name="Ng J."/>
            <person name="Yang L."/>
            <person name="Wu L."/>
            <person name="Xiao J."/>
            <person name="Feng Y."/>
            <person name="Chen Y."/>
            <person name="Sun X."/>
            <person name="Zhang Y."/>
            <person name="Marsh G.A."/>
            <person name="Crameri G."/>
            <person name="Broder C.C."/>
            <person name="Frey K.G."/>
            <person name="Wang L.F."/>
            <person name="Wang J."/>
        </authorList>
    </citation>
    <scope>NUCLEOTIDE SEQUENCE [LARGE SCALE GENOMIC DNA]</scope>
</reference>
<keyword evidence="5" id="KW-0472">Membrane</keyword>
<dbReference type="GO" id="GO:0016020">
    <property type="term" value="C:membrane"/>
    <property type="evidence" value="ECO:0007669"/>
    <property type="project" value="InterPro"/>
</dbReference>
<feature type="domain" description="IRG-type G" evidence="6">
    <location>
        <begin position="51"/>
        <end position="233"/>
    </location>
</feature>
<proteinExistence type="inferred from homology"/>
<keyword evidence="5" id="KW-1133">Transmembrane helix</keyword>
<dbReference type="Gene3D" id="3.40.50.300">
    <property type="entry name" value="P-loop containing nucleotide triphosphate hydrolases"/>
    <property type="match status" value="1"/>
</dbReference>
<dbReference type="eggNOG" id="ENOG502QS9R">
    <property type="taxonomic scope" value="Eukaryota"/>
</dbReference>
<dbReference type="AlphaFoldDB" id="L5KP44"/>
<dbReference type="InterPro" id="IPR007743">
    <property type="entry name" value="Immunity-related_GTPase-like"/>
</dbReference>
<accession>L5KP44</accession>
<evidence type="ECO:0000259" key="6">
    <source>
        <dbReference type="PROSITE" id="PS51716"/>
    </source>
</evidence>
<dbReference type="PANTHER" id="PTHR32341:SF17">
    <property type="entry name" value="IRG-TYPE G DOMAIN-CONTAINING PROTEIN"/>
    <property type="match status" value="1"/>
</dbReference>
<feature type="transmembrane region" description="Helical" evidence="5">
    <location>
        <begin position="359"/>
        <end position="379"/>
    </location>
</feature>
<evidence type="ECO:0000313" key="7">
    <source>
        <dbReference type="EMBL" id="ELK12711.1"/>
    </source>
</evidence>
<dbReference type="FunFam" id="3.40.50.300:FF:000541">
    <property type="entry name" value="Immunity related GTPase M"/>
    <property type="match status" value="1"/>
</dbReference>
<dbReference type="PANTHER" id="PTHR32341">
    <property type="entry name" value="INTERFERON-INDUCIBLE GTPASE"/>
    <property type="match status" value="1"/>
</dbReference>
<protein>
    <submittedName>
        <fullName evidence="7">Interferon-inducible GTPase 5</fullName>
    </submittedName>
</protein>
<evidence type="ECO:0000256" key="2">
    <source>
        <dbReference type="ARBA" id="ARBA00022741"/>
    </source>
</evidence>
<evidence type="ECO:0000256" key="4">
    <source>
        <dbReference type="ARBA" id="ARBA00023134"/>
    </source>
</evidence>
<dbReference type="GO" id="GO:0005525">
    <property type="term" value="F:GTP binding"/>
    <property type="evidence" value="ECO:0007669"/>
    <property type="project" value="UniProtKB-KW"/>
</dbReference>
<dbReference type="STRING" id="9402.L5KP44"/>
<gene>
    <name evidence="7" type="ORF">PAL_GLEAN10003975</name>
</gene>
<evidence type="ECO:0000256" key="3">
    <source>
        <dbReference type="ARBA" id="ARBA00022801"/>
    </source>
</evidence>